<evidence type="ECO:0000313" key="14">
    <source>
        <dbReference type="EMBL" id="KAJ5362580.1"/>
    </source>
</evidence>
<keyword evidence="6 12" id="KW-0732">Signal</keyword>
<gene>
    <name evidence="14" type="ORF">N7541_003424</name>
</gene>
<feature type="active site" description="Proton donor/acceptor" evidence="10">
    <location>
        <position position="398"/>
    </location>
</feature>
<reference evidence="14" key="1">
    <citation type="submission" date="2022-12" db="EMBL/GenBank/DDBJ databases">
        <authorList>
            <person name="Petersen C."/>
        </authorList>
    </citation>
    <scope>NUCLEOTIDE SEQUENCE</scope>
    <source>
        <strain evidence="14">IBT 35675</strain>
    </source>
</reference>
<evidence type="ECO:0000256" key="13">
    <source>
        <dbReference type="SAM" id="MobiDB-lite"/>
    </source>
</evidence>
<dbReference type="Proteomes" id="UP001148299">
    <property type="component" value="Unassembled WGS sequence"/>
</dbReference>
<feature type="signal peptide" evidence="12">
    <location>
        <begin position="1"/>
        <end position="23"/>
    </location>
</feature>
<dbReference type="PANTHER" id="PTHR48250:SF2">
    <property type="entry name" value="CUTINASE"/>
    <property type="match status" value="1"/>
</dbReference>
<dbReference type="EC" id="3.1.1.74" evidence="3 12"/>
<evidence type="ECO:0000256" key="11">
    <source>
        <dbReference type="PIRSR" id="PIRSR611150-2"/>
    </source>
</evidence>
<feature type="active site" evidence="10">
    <location>
        <position position="386"/>
    </location>
</feature>
<evidence type="ECO:0000256" key="2">
    <source>
        <dbReference type="ARBA" id="ARBA00007534"/>
    </source>
</evidence>
<evidence type="ECO:0000256" key="4">
    <source>
        <dbReference type="ARBA" id="ARBA00022487"/>
    </source>
</evidence>
<keyword evidence="4 12" id="KW-0719">Serine esterase</keyword>
<name>A0A9W9RN59_PENBR</name>
<reference evidence="14" key="2">
    <citation type="journal article" date="2023" name="IMA Fungus">
        <title>Comparative genomic study of the Penicillium genus elucidates a diverse pangenome and 15 lateral gene transfer events.</title>
        <authorList>
            <person name="Petersen C."/>
            <person name="Sorensen T."/>
            <person name="Nielsen M.R."/>
            <person name="Sondergaard T.E."/>
            <person name="Sorensen J.L."/>
            <person name="Fitzpatrick D.A."/>
            <person name="Frisvad J.C."/>
            <person name="Nielsen K.L."/>
        </authorList>
    </citation>
    <scope>NUCLEOTIDE SEQUENCE</scope>
    <source>
        <strain evidence="14">IBT 35675</strain>
    </source>
</reference>
<evidence type="ECO:0000256" key="8">
    <source>
        <dbReference type="ARBA" id="ARBA00023157"/>
    </source>
</evidence>
<comment type="catalytic activity">
    <reaction evidence="9 12">
        <text>cutin + H2O = cutin monomers.</text>
        <dbReference type="EC" id="3.1.1.74"/>
    </reaction>
</comment>
<evidence type="ECO:0000256" key="3">
    <source>
        <dbReference type="ARBA" id="ARBA00013095"/>
    </source>
</evidence>
<dbReference type="InterPro" id="IPR029058">
    <property type="entry name" value="AB_hydrolase_fold"/>
</dbReference>
<dbReference type="GO" id="GO:0017000">
    <property type="term" value="P:antibiotic biosynthetic process"/>
    <property type="evidence" value="ECO:0007669"/>
    <property type="project" value="UniProtKB-ARBA"/>
</dbReference>
<feature type="compositionally biased region" description="Low complexity" evidence="13">
    <location>
        <begin position="100"/>
        <end position="121"/>
    </location>
</feature>
<feature type="compositionally biased region" description="Basic and acidic residues" evidence="13">
    <location>
        <begin position="86"/>
        <end position="99"/>
    </location>
</feature>
<dbReference type="PROSITE" id="PS00155">
    <property type="entry name" value="CUTINASE_1"/>
    <property type="match status" value="1"/>
</dbReference>
<protein>
    <recommendedName>
        <fullName evidence="3 12">Cutinase</fullName>
        <ecNumber evidence="3 12">3.1.1.74</ecNumber>
    </recommendedName>
</protein>
<proteinExistence type="inferred from homology"/>
<feature type="disulfide bond" evidence="11">
    <location>
        <begin position="382"/>
        <end position="389"/>
    </location>
</feature>
<comment type="caution">
    <text evidence="14">The sequence shown here is derived from an EMBL/GenBank/DDBJ whole genome shotgun (WGS) entry which is preliminary data.</text>
</comment>
<comment type="similarity">
    <text evidence="2 12">Belongs to the cutinase family.</text>
</comment>
<feature type="region of interest" description="Disordered" evidence="13">
    <location>
        <begin position="70"/>
        <end position="121"/>
    </location>
</feature>
<dbReference type="AlphaFoldDB" id="A0A9W9RN59"/>
<evidence type="ECO:0000313" key="15">
    <source>
        <dbReference type="Proteomes" id="UP001148299"/>
    </source>
</evidence>
<comment type="subcellular location">
    <subcellularLocation>
        <location evidence="1 12">Secreted</location>
    </subcellularLocation>
</comment>
<dbReference type="PANTHER" id="PTHR48250">
    <property type="entry name" value="CUTINASE 2-RELATED"/>
    <property type="match status" value="1"/>
</dbReference>
<dbReference type="SUPFAM" id="SSF53474">
    <property type="entry name" value="alpha/beta-Hydrolases"/>
    <property type="match status" value="1"/>
</dbReference>
<comment type="function">
    <text evidence="12">Catalyzes the hydrolysis of complex carboxylic polyesters found in the cell wall of plants. Degrades cutin, a macromolecule that forms the structure of the plant cuticle.</text>
</comment>
<feature type="chain" id="PRO_5041013336" description="Cutinase" evidence="12">
    <location>
        <begin position="24"/>
        <end position="419"/>
    </location>
</feature>
<dbReference type="InterPro" id="IPR011150">
    <property type="entry name" value="Cutinase_monf"/>
</dbReference>
<dbReference type="InterPro" id="IPR043580">
    <property type="entry name" value="CUTINASE_1"/>
</dbReference>
<feature type="disulfide bond" evidence="11">
    <location>
        <begin position="253"/>
        <end position="326"/>
    </location>
</feature>
<dbReference type="GO" id="GO:0005576">
    <property type="term" value="C:extracellular region"/>
    <property type="evidence" value="ECO:0007669"/>
    <property type="project" value="UniProtKB-SubCell"/>
</dbReference>
<evidence type="ECO:0000256" key="7">
    <source>
        <dbReference type="ARBA" id="ARBA00022801"/>
    </source>
</evidence>
<keyword evidence="8 11" id="KW-1015">Disulfide bond</keyword>
<keyword evidence="7 12" id="KW-0378">Hydrolase</keyword>
<evidence type="ECO:0000256" key="9">
    <source>
        <dbReference type="ARBA" id="ARBA00034045"/>
    </source>
</evidence>
<keyword evidence="15" id="KW-1185">Reference proteome</keyword>
<dbReference type="SMART" id="SM01110">
    <property type="entry name" value="Cutinase"/>
    <property type="match status" value="1"/>
</dbReference>
<evidence type="ECO:0000256" key="1">
    <source>
        <dbReference type="ARBA" id="ARBA00004613"/>
    </source>
</evidence>
<dbReference type="GO" id="GO:0050525">
    <property type="term" value="F:cutinase activity"/>
    <property type="evidence" value="ECO:0007669"/>
    <property type="project" value="UniProtKB-UniRule"/>
</dbReference>
<evidence type="ECO:0000256" key="12">
    <source>
        <dbReference type="RuleBase" id="RU361263"/>
    </source>
</evidence>
<evidence type="ECO:0000256" key="10">
    <source>
        <dbReference type="PIRSR" id="PIRSR611150-1"/>
    </source>
</evidence>
<dbReference type="GO" id="GO:0072330">
    <property type="term" value="P:monocarboxylic acid biosynthetic process"/>
    <property type="evidence" value="ECO:0007669"/>
    <property type="project" value="UniProtKB-ARBA"/>
</dbReference>
<organism evidence="14 15">
    <name type="scientific">Penicillium brevicompactum</name>
    <dbReference type="NCBI Taxonomy" id="5074"/>
    <lineage>
        <taxon>Eukaryota</taxon>
        <taxon>Fungi</taxon>
        <taxon>Dikarya</taxon>
        <taxon>Ascomycota</taxon>
        <taxon>Pezizomycotina</taxon>
        <taxon>Eurotiomycetes</taxon>
        <taxon>Eurotiomycetidae</taxon>
        <taxon>Eurotiales</taxon>
        <taxon>Aspergillaceae</taxon>
        <taxon>Penicillium</taxon>
    </lineage>
</organism>
<evidence type="ECO:0000256" key="6">
    <source>
        <dbReference type="ARBA" id="ARBA00022729"/>
    </source>
</evidence>
<dbReference type="EMBL" id="JAPZBR010000002">
    <property type="protein sequence ID" value="KAJ5362580.1"/>
    <property type="molecule type" value="Genomic_DNA"/>
</dbReference>
<sequence>MKSAVVLALAGAALSAPTRTVESRDFPALGSGTGGLDALKSIFPELGNGASGLPSLPHFSGLPALGGSGGLPSLPTGLPSLSEIGDDLKEGASQTEKRQLSGLSSLESLIPSSSSDSSSGSGLSSLLSGFGGSGTSGGGLSALESLIPSAGSSGSGSGLSSLLTGLGGSGTSGGGLSALESLIPSAGSSGSGSGLSSLLSGSSTSGGGLSALESLIPSSGSGLGFKARRDATEVEKRQLGGSTANGVTSKGDCTELTFIFARGTGEMGNMGSVVGPEVATQLKSLTNNKVTVQGVTYAASAAGNAELGASGGPAMAKLVKQALSQCPKTKVVVGGYSQGAMVVHNAAKSLSAGQISGAVLFGDPFKAQSVANLSNDKRKEFCATGDPVCENGFNVMAHLTYGSDAKTAAQFLVSAAGLS</sequence>
<dbReference type="InterPro" id="IPR000675">
    <property type="entry name" value="Cutinase/axe"/>
</dbReference>
<accession>A0A9W9RN59</accession>
<dbReference type="Gene3D" id="3.40.50.1820">
    <property type="entry name" value="alpha/beta hydrolase"/>
    <property type="match status" value="1"/>
</dbReference>
<feature type="active site" description="Nucleophile" evidence="10">
    <location>
        <position position="337"/>
    </location>
</feature>
<dbReference type="Pfam" id="PF01083">
    <property type="entry name" value="Cutinase"/>
    <property type="match status" value="1"/>
</dbReference>
<evidence type="ECO:0000256" key="5">
    <source>
        <dbReference type="ARBA" id="ARBA00022525"/>
    </source>
</evidence>
<feature type="compositionally biased region" description="Low complexity" evidence="13">
    <location>
        <begin position="71"/>
        <end position="82"/>
    </location>
</feature>
<keyword evidence="5 12" id="KW-0964">Secreted</keyword>
<dbReference type="GO" id="GO:0016052">
    <property type="term" value="P:carbohydrate catabolic process"/>
    <property type="evidence" value="ECO:0007669"/>
    <property type="project" value="TreeGrafter"/>
</dbReference>